<dbReference type="Pfam" id="PF13306">
    <property type="entry name" value="LRR_5"/>
    <property type="match status" value="1"/>
</dbReference>
<dbReference type="AlphaFoldDB" id="A0A0E2E3X3"/>
<dbReference type="PATRIC" id="fig|999432.5.peg.1771"/>
<gene>
    <name evidence="1" type="ORF">HMPREF9726_01706</name>
</gene>
<dbReference type="Gene3D" id="3.80.10.10">
    <property type="entry name" value="Ribonuclease Inhibitor"/>
    <property type="match status" value="1"/>
</dbReference>
<dbReference type="InterPro" id="IPR032675">
    <property type="entry name" value="LRR_dom_sf"/>
</dbReference>
<name>A0A0E2E3X3_TREDN</name>
<dbReference type="SUPFAM" id="SSF52058">
    <property type="entry name" value="L domain-like"/>
    <property type="match status" value="1"/>
</dbReference>
<dbReference type="Proteomes" id="UP000011705">
    <property type="component" value="Chromosome"/>
</dbReference>
<organism evidence="1">
    <name type="scientific">Treponema denticola H-22</name>
    <dbReference type="NCBI Taxonomy" id="999432"/>
    <lineage>
        <taxon>Bacteria</taxon>
        <taxon>Pseudomonadati</taxon>
        <taxon>Spirochaetota</taxon>
        <taxon>Spirochaetia</taxon>
        <taxon>Spirochaetales</taxon>
        <taxon>Treponemataceae</taxon>
        <taxon>Treponema</taxon>
    </lineage>
</organism>
<reference evidence="1" key="1">
    <citation type="submission" date="2012-01" db="EMBL/GenBank/DDBJ databases">
        <title>The Genome Sequence of Treponema denticola H-22.</title>
        <authorList>
            <consortium name="The Broad Institute Genome Sequencing Platform"/>
            <person name="Earl A."/>
            <person name="Ward D."/>
            <person name="Feldgarden M."/>
            <person name="Gevers D."/>
            <person name="Blanton J.M."/>
            <person name="Fenno C.J."/>
            <person name="Baranova O.V."/>
            <person name="Mathney J."/>
            <person name="Dewhirst F.E."/>
            <person name="Izard J."/>
            <person name="Young S.K."/>
            <person name="Zeng Q."/>
            <person name="Gargeya S."/>
            <person name="Fitzgerald M."/>
            <person name="Haas B."/>
            <person name="Abouelleil A."/>
            <person name="Alvarado L."/>
            <person name="Arachchi H.M."/>
            <person name="Berlin A."/>
            <person name="Chapman S.B."/>
            <person name="Gearin G."/>
            <person name="Goldberg J."/>
            <person name="Griggs A."/>
            <person name="Gujja S."/>
            <person name="Hansen M."/>
            <person name="Heiman D."/>
            <person name="Howarth C."/>
            <person name="Larimer J."/>
            <person name="Lui A."/>
            <person name="MacDonald P.J.P."/>
            <person name="McCowen C."/>
            <person name="Montmayeur A."/>
            <person name="Murphy C."/>
            <person name="Neiman D."/>
            <person name="Pearson M."/>
            <person name="Priest M."/>
            <person name="Roberts A."/>
            <person name="Saif S."/>
            <person name="Shea T."/>
            <person name="Sisk P."/>
            <person name="Stolte C."/>
            <person name="Sykes S."/>
            <person name="Wortman J."/>
            <person name="Nusbaum C."/>
            <person name="Birren B."/>
        </authorList>
    </citation>
    <scope>NUCLEOTIDE SEQUENCE [LARGE SCALE GENOMIC DNA]</scope>
    <source>
        <strain evidence="1">H-22</strain>
    </source>
</reference>
<protein>
    <submittedName>
        <fullName evidence="1">Uncharacterized protein</fullName>
    </submittedName>
</protein>
<proteinExistence type="predicted"/>
<dbReference type="EMBL" id="AGDV01000014">
    <property type="protein sequence ID" value="EMB32482.1"/>
    <property type="molecule type" value="Genomic_DNA"/>
</dbReference>
<accession>A0A0E2E3X3</accession>
<dbReference type="HOGENOM" id="CLU_831386_0_0_12"/>
<comment type="caution">
    <text evidence="1">The sequence shown here is derived from an EMBL/GenBank/DDBJ whole genome shotgun (WGS) entry which is preliminary data.</text>
</comment>
<sequence>MKRKFITLIFLIIIFGKIVVAQNSKNIQTKESITITEFCSINLNKEISVRIKDELSSEKIHNLMLACNSYEKGKIGPIDLDLSNCTFKNKECNIFITNLKNVRSLVLPKTTKTITFCLASDMENITLPDGLERIEKQAFFRTKLKSIEIPESVQYVGALAFGDIENLQYIKIFNNPHKTKWSYIWNKWNDAKILEDDAVFLPKENDSKEKYGIIRFSKTDYHIAFDTVDMEIYLDKKPGKNQKAVLHFYDAHNKNESAGDIEIEVKKGKKTITIKKYPAANFFISETNDYYTIINECCDYWIKLRCEIEFSDGTTIPLEGFCYIYEEPIPAGIS</sequence>
<dbReference type="InterPro" id="IPR026906">
    <property type="entry name" value="LRR_5"/>
</dbReference>
<dbReference type="RefSeq" id="WP_002684878.1">
    <property type="nucleotide sequence ID" value="NZ_CM001795.1"/>
</dbReference>
<evidence type="ECO:0000313" key="1">
    <source>
        <dbReference type="EMBL" id="EMB32482.1"/>
    </source>
</evidence>